<dbReference type="GeneID" id="55997064"/>
<dbReference type="OrthoDB" id="10517488at2759"/>
<feature type="region of interest" description="Disordered" evidence="1">
    <location>
        <begin position="196"/>
        <end position="280"/>
    </location>
</feature>
<dbReference type="KEGG" id="trg:TRUGW13939_09581"/>
<evidence type="ECO:0000313" key="2">
    <source>
        <dbReference type="EMBL" id="QKX62420.1"/>
    </source>
</evidence>
<keyword evidence="3" id="KW-1185">Reference proteome</keyword>
<dbReference type="Proteomes" id="UP000509510">
    <property type="component" value="Chromosome V"/>
</dbReference>
<evidence type="ECO:0000256" key="1">
    <source>
        <dbReference type="SAM" id="MobiDB-lite"/>
    </source>
</evidence>
<reference evidence="3" key="1">
    <citation type="submission" date="2020-06" db="EMBL/GenBank/DDBJ databases">
        <title>A chromosome-scale genome assembly of Talaromyces rugulosus W13939.</title>
        <authorList>
            <person name="Wang B."/>
            <person name="Guo L."/>
            <person name="Ye K."/>
            <person name="Wang L."/>
        </authorList>
    </citation>
    <scope>NUCLEOTIDE SEQUENCE [LARGE SCALE GENOMIC DNA]</scope>
    <source>
        <strain evidence="3">W13939</strain>
    </source>
</reference>
<evidence type="ECO:0000313" key="3">
    <source>
        <dbReference type="Proteomes" id="UP000509510"/>
    </source>
</evidence>
<organism evidence="2 3">
    <name type="scientific">Talaromyces rugulosus</name>
    <name type="common">Penicillium rugulosum</name>
    <dbReference type="NCBI Taxonomy" id="121627"/>
    <lineage>
        <taxon>Eukaryota</taxon>
        <taxon>Fungi</taxon>
        <taxon>Dikarya</taxon>
        <taxon>Ascomycota</taxon>
        <taxon>Pezizomycotina</taxon>
        <taxon>Eurotiomycetes</taxon>
        <taxon>Eurotiomycetidae</taxon>
        <taxon>Eurotiales</taxon>
        <taxon>Trichocomaceae</taxon>
        <taxon>Talaromyces</taxon>
        <taxon>Talaromyces sect. Islandici</taxon>
    </lineage>
</organism>
<dbReference type="AlphaFoldDB" id="A0A7H8R7R0"/>
<evidence type="ECO:0008006" key="4">
    <source>
        <dbReference type="Google" id="ProtNLM"/>
    </source>
</evidence>
<dbReference type="RefSeq" id="XP_035348594.1">
    <property type="nucleotide sequence ID" value="XM_035492701.1"/>
</dbReference>
<gene>
    <name evidence="2" type="ORF">TRUGW13939_09581</name>
</gene>
<protein>
    <recommendedName>
        <fullName evidence="4">Myb-like domain-containing protein</fullName>
    </recommendedName>
</protein>
<proteinExistence type="predicted"/>
<dbReference type="EMBL" id="CP055902">
    <property type="protein sequence ID" value="QKX62420.1"/>
    <property type="molecule type" value="Genomic_DNA"/>
</dbReference>
<accession>A0A7H8R7R0</accession>
<feature type="compositionally biased region" description="Basic and acidic residues" evidence="1">
    <location>
        <begin position="243"/>
        <end position="252"/>
    </location>
</feature>
<sequence length="280" mass="30478">MVKWTPELEGKFLSVVLRKLDIHVSGENWAQIASDLGDGFTAKACRRPSTAHSCYPSIFIYTAISSTISCKHTIKATMPVKWTKAVESRYLSVVLKQINARVSGEDWTNIYLILLSIYLSLLPLLSQSHFAIMSGGRWTDALDKKLLLKYISINATGPRNWDKVAAAMGLASPLRLATNSSSSRLHFAKILKDGESDAGAATPDGSGATPSTTAGKKRKAATATTDGGKSPSKQPQKRQRKTAAKDKGKSKDEDEDDEDSPFVKKEIKDEESEALDSDEA</sequence>
<name>A0A7H8R7R0_TALRU</name>
<feature type="compositionally biased region" description="Acidic residues" evidence="1">
    <location>
        <begin position="269"/>
        <end position="280"/>
    </location>
</feature>